<evidence type="ECO:0008006" key="3">
    <source>
        <dbReference type="Google" id="ProtNLM"/>
    </source>
</evidence>
<dbReference type="RefSeq" id="WP_344807900.1">
    <property type="nucleotide sequence ID" value="NZ_BAABBO010000013.1"/>
</dbReference>
<reference evidence="2" key="1">
    <citation type="journal article" date="2019" name="Int. J. Syst. Evol. Microbiol.">
        <title>The Global Catalogue of Microorganisms (GCM) 10K type strain sequencing project: providing services to taxonomists for standard genome sequencing and annotation.</title>
        <authorList>
            <consortium name="The Broad Institute Genomics Platform"/>
            <consortium name="The Broad Institute Genome Sequencing Center for Infectious Disease"/>
            <person name="Wu L."/>
            <person name="Ma J."/>
        </authorList>
    </citation>
    <scope>NUCLEOTIDE SEQUENCE [LARGE SCALE GENOMIC DNA]</scope>
    <source>
        <strain evidence="2">JCM 17555</strain>
    </source>
</reference>
<comment type="caution">
    <text evidence="1">The sequence shown here is derived from an EMBL/GenBank/DDBJ whole genome shotgun (WGS) entry which is preliminary data.</text>
</comment>
<keyword evidence="2" id="KW-1185">Reference proteome</keyword>
<protein>
    <recommendedName>
        <fullName evidence="3">Transcriptional regulator, AbiEi antitoxin, Type IV TA system</fullName>
    </recommendedName>
</protein>
<evidence type="ECO:0000313" key="2">
    <source>
        <dbReference type="Proteomes" id="UP001501337"/>
    </source>
</evidence>
<dbReference type="Pfam" id="PF19570">
    <property type="entry name" value="DUF6088"/>
    <property type="match status" value="1"/>
</dbReference>
<dbReference type="Proteomes" id="UP001501337">
    <property type="component" value="Unassembled WGS sequence"/>
</dbReference>
<organism evidence="1 2">
    <name type="scientific">Allohahella marinimesophila</name>
    <dbReference type="NCBI Taxonomy" id="1054972"/>
    <lineage>
        <taxon>Bacteria</taxon>
        <taxon>Pseudomonadati</taxon>
        <taxon>Pseudomonadota</taxon>
        <taxon>Gammaproteobacteria</taxon>
        <taxon>Oceanospirillales</taxon>
        <taxon>Hahellaceae</taxon>
        <taxon>Allohahella</taxon>
    </lineage>
</organism>
<evidence type="ECO:0000313" key="1">
    <source>
        <dbReference type="EMBL" id="GAA3970811.1"/>
    </source>
</evidence>
<accession>A0ABP7PTG9</accession>
<dbReference type="InterPro" id="IPR045738">
    <property type="entry name" value="DUF6088"/>
</dbReference>
<proteinExistence type="predicted"/>
<dbReference type="EMBL" id="BAABBO010000013">
    <property type="protein sequence ID" value="GAA3970811.1"/>
    <property type="molecule type" value="Genomic_DNA"/>
</dbReference>
<name>A0ABP7PTG9_9GAMM</name>
<gene>
    <name evidence="1" type="ORF">GCM10022278_30430</name>
</gene>
<sequence length="209" mass="23112">MSTSAKIARRLKRMKRGTPISNKQFYDLGTTAAVQKALSRLVQKGLIERVAKGMYARPMTLAGMPSVKVTASAEQIARKWAQRHGYTIVRQGVESAYRLGFQTQAPVKTVLWSNGSDKTFAVGNQVVEVRHVADSKLRWKSRPEGELLRSFSVVPASSVEASDLKRAFSRLSLTGTEIREAIRKLKAIALPEGWSAKLEELESALQNAL</sequence>